<gene>
    <name evidence="1" type="ORF">KUCAC02_000482</name>
</gene>
<accession>A0ACB9W5N8</accession>
<dbReference type="EMBL" id="CM043802">
    <property type="protein sequence ID" value="KAI4808422.1"/>
    <property type="molecule type" value="Genomic_DNA"/>
</dbReference>
<keyword evidence="2" id="KW-1185">Reference proteome</keyword>
<dbReference type="Proteomes" id="UP001057452">
    <property type="component" value="Chromosome 18"/>
</dbReference>
<comment type="caution">
    <text evidence="1">The sequence shown here is derived from an EMBL/GenBank/DDBJ whole genome shotgun (WGS) entry which is preliminary data.</text>
</comment>
<organism evidence="1 2">
    <name type="scientific">Chaenocephalus aceratus</name>
    <name type="common">Blackfin icefish</name>
    <name type="synonym">Chaenichthys aceratus</name>
    <dbReference type="NCBI Taxonomy" id="36190"/>
    <lineage>
        <taxon>Eukaryota</taxon>
        <taxon>Metazoa</taxon>
        <taxon>Chordata</taxon>
        <taxon>Craniata</taxon>
        <taxon>Vertebrata</taxon>
        <taxon>Euteleostomi</taxon>
        <taxon>Actinopterygii</taxon>
        <taxon>Neopterygii</taxon>
        <taxon>Teleostei</taxon>
        <taxon>Neoteleostei</taxon>
        <taxon>Acanthomorphata</taxon>
        <taxon>Eupercaria</taxon>
        <taxon>Perciformes</taxon>
        <taxon>Notothenioidei</taxon>
        <taxon>Channichthyidae</taxon>
        <taxon>Chaenocephalus</taxon>
    </lineage>
</organism>
<sequence length="76" mass="8511">MSHSEPDRLEVAMHCGRSTREFYGINGGYSHSLPFGCLQTKSHGIRYERRLTKPFPLSGEVAIVARRIGNPLHCLA</sequence>
<proteinExistence type="predicted"/>
<protein>
    <submittedName>
        <fullName evidence="1">Uncharacterized protein</fullName>
    </submittedName>
</protein>
<feature type="non-terminal residue" evidence="1">
    <location>
        <position position="76"/>
    </location>
</feature>
<evidence type="ECO:0000313" key="1">
    <source>
        <dbReference type="EMBL" id="KAI4808422.1"/>
    </source>
</evidence>
<name>A0ACB9W5N8_CHAAC</name>
<reference evidence="1" key="1">
    <citation type="submission" date="2022-05" db="EMBL/GenBank/DDBJ databases">
        <title>Chromosome-level genome of Chaenocephalus aceratus.</title>
        <authorList>
            <person name="Park H."/>
        </authorList>
    </citation>
    <scope>NUCLEOTIDE SEQUENCE</scope>
    <source>
        <strain evidence="1">KU_202001</strain>
    </source>
</reference>
<evidence type="ECO:0000313" key="2">
    <source>
        <dbReference type="Proteomes" id="UP001057452"/>
    </source>
</evidence>